<accession>A0A2A4FY72</accession>
<protein>
    <submittedName>
        <fullName evidence="2">Uncharacterized protein</fullName>
    </submittedName>
</protein>
<comment type="caution">
    <text evidence="2">The sequence shown here is derived from an EMBL/GenBank/DDBJ whole genome shotgun (WGS) entry which is preliminary data.</text>
</comment>
<feature type="chain" id="PRO_5012743005" evidence="1">
    <location>
        <begin position="20"/>
        <end position="86"/>
    </location>
</feature>
<evidence type="ECO:0000313" key="3">
    <source>
        <dbReference type="Proteomes" id="UP000218934"/>
    </source>
</evidence>
<organism evidence="2 3">
    <name type="scientific">Rhizorhabdus dicambivorans</name>
    <dbReference type="NCBI Taxonomy" id="1850238"/>
    <lineage>
        <taxon>Bacteria</taxon>
        <taxon>Pseudomonadati</taxon>
        <taxon>Pseudomonadota</taxon>
        <taxon>Alphaproteobacteria</taxon>
        <taxon>Sphingomonadales</taxon>
        <taxon>Sphingomonadaceae</taxon>
        <taxon>Rhizorhabdus</taxon>
    </lineage>
</organism>
<dbReference type="Proteomes" id="UP000218934">
    <property type="component" value="Unassembled WGS sequence"/>
</dbReference>
<proteinExistence type="predicted"/>
<dbReference type="RefSeq" id="WP_139114737.1">
    <property type="nucleotide sequence ID" value="NZ_CP023449.1"/>
</dbReference>
<sequence>MKKLAVMIGLILAPTGLCAQGLRIDFDADAFDVEAPRQDIEPQAASARTVEAMTPRRSVRYGERLVKVDGTPAARPVHVASAGSGS</sequence>
<feature type="signal peptide" evidence="1">
    <location>
        <begin position="1"/>
        <end position="19"/>
    </location>
</feature>
<gene>
    <name evidence="2" type="ORF">COO09_02000</name>
</gene>
<reference evidence="2 3" key="1">
    <citation type="submission" date="2017-09" db="EMBL/GenBank/DDBJ databases">
        <title>The Catabolism of 3,6-Dichlorosalicylic acid is Initiated by the Cytochrome P450 Monooxygenase DsmABC in Rhizorhabdus dicambivorans Ndbn-20.</title>
        <authorList>
            <person name="Na L."/>
        </authorList>
    </citation>
    <scope>NUCLEOTIDE SEQUENCE [LARGE SCALE GENOMIC DNA]</scope>
    <source>
        <strain evidence="2 3">Ndbn-20m</strain>
    </source>
</reference>
<dbReference type="EMBL" id="NWUF01000002">
    <property type="protein sequence ID" value="PCE43734.1"/>
    <property type="molecule type" value="Genomic_DNA"/>
</dbReference>
<keyword evidence="3" id="KW-1185">Reference proteome</keyword>
<name>A0A2A4FY72_9SPHN</name>
<evidence type="ECO:0000256" key="1">
    <source>
        <dbReference type="SAM" id="SignalP"/>
    </source>
</evidence>
<evidence type="ECO:0000313" key="2">
    <source>
        <dbReference type="EMBL" id="PCE43734.1"/>
    </source>
</evidence>
<keyword evidence="1" id="KW-0732">Signal</keyword>
<dbReference type="AlphaFoldDB" id="A0A2A4FY72"/>